<feature type="region of interest" description="Disordered" evidence="1">
    <location>
        <begin position="393"/>
        <end position="420"/>
    </location>
</feature>
<feature type="compositionally biased region" description="Polar residues" evidence="1">
    <location>
        <begin position="14"/>
        <end position="24"/>
    </location>
</feature>
<dbReference type="EMBL" id="OZ035824">
    <property type="protein sequence ID" value="CAL1591874.1"/>
    <property type="molecule type" value="Genomic_DNA"/>
</dbReference>
<sequence length="420" mass="45275">MSPPLRMATPANHLKNSSYLSPCPSSVHPPTVRPNTSPTSNLPLWIPPSRPAPSHGRRQTSSYNLTDSTNTHNTVSALTCSPPGSALVHIRQKPTPPDSSPASSQNLPSPASPLLISLFPVLFPHSSSHALVPLPHIALSTFPVLSRTLLPFPLSRNTPGPISLLRGLWGGGVFRILPRSALPVPPIARTDTRSLPPLSHYHLNHHTPNPSPLAHPSLRGSSLPLLSLLSHSVPFSLWVLPSLPFLRANHPSPPKNVLSRYHVTTSAPLPNSPAPPSHRYLPSPRGPLPLSHPSGLSFTSIPSFPSPFLLTLSPSTFSSPPSHSARLFISASLVSSRLALLILPPTAPHRPHPRPVPTPFLFPPSTSITSRTQLLFSTDYHTLYHFLPTSSSLHSSHRQRHPHTARSPPPPLLPLSPPIP</sequence>
<gene>
    <name evidence="2" type="ORF">KC01_LOCUS21209</name>
</gene>
<dbReference type="AlphaFoldDB" id="A0AAV2KUM8"/>
<protein>
    <submittedName>
        <fullName evidence="2">Uncharacterized protein</fullName>
    </submittedName>
</protein>
<accession>A0AAV2KUM8</accession>
<keyword evidence="3" id="KW-1185">Reference proteome</keyword>
<proteinExistence type="predicted"/>
<dbReference type="Proteomes" id="UP001497482">
    <property type="component" value="Chromosome 2"/>
</dbReference>
<feature type="compositionally biased region" description="Basic residues" evidence="1">
    <location>
        <begin position="395"/>
        <end position="404"/>
    </location>
</feature>
<reference evidence="2 3" key="1">
    <citation type="submission" date="2024-04" db="EMBL/GenBank/DDBJ databases">
        <authorList>
            <person name="Waldvogel A.-M."/>
            <person name="Schoenle A."/>
        </authorList>
    </citation>
    <scope>NUCLEOTIDE SEQUENCE [LARGE SCALE GENOMIC DNA]</scope>
</reference>
<feature type="compositionally biased region" description="Polar residues" evidence="1">
    <location>
        <begin position="59"/>
        <end position="79"/>
    </location>
</feature>
<feature type="region of interest" description="Disordered" evidence="1">
    <location>
        <begin position="1"/>
        <end position="108"/>
    </location>
</feature>
<evidence type="ECO:0000313" key="2">
    <source>
        <dbReference type="EMBL" id="CAL1591874.1"/>
    </source>
</evidence>
<evidence type="ECO:0000256" key="1">
    <source>
        <dbReference type="SAM" id="MobiDB-lite"/>
    </source>
</evidence>
<evidence type="ECO:0000313" key="3">
    <source>
        <dbReference type="Proteomes" id="UP001497482"/>
    </source>
</evidence>
<feature type="region of interest" description="Disordered" evidence="1">
    <location>
        <begin position="267"/>
        <end position="286"/>
    </location>
</feature>
<name>A0AAV2KUM8_KNICA</name>
<feature type="compositionally biased region" description="Pro residues" evidence="1">
    <location>
        <begin position="407"/>
        <end position="420"/>
    </location>
</feature>
<organism evidence="2 3">
    <name type="scientific">Knipowitschia caucasica</name>
    <name type="common">Caucasian dwarf goby</name>
    <name type="synonym">Pomatoschistus caucasicus</name>
    <dbReference type="NCBI Taxonomy" id="637954"/>
    <lineage>
        <taxon>Eukaryota</taxon>
        <taxon>Metazoa</taxon>
        <taxon>Chordata</taxon>
        <taxon>Craniata</taxon>
        <taxon>Vertebrata</taxon>
        <taxon>Euteleostomi</taxon>
        <taxon>Actinopterygii</taxon>
        <taxon>Neopterygii</taxon>
        <taxon>Teleostei</taxon>
        <taxon>Neoteleostei</taxon>
        <taxon>Acanthomorphata</taxon>
        <taxon>Gobiaria</taxon>
        <taxon>Gobiiformes</taxon>
        <taxon>Gobioidei</taxon>
        <taxon>Gobiidae</taxon>
        <taxon>Gobiinae</taxon>
        <taxon>Knipowitschia</taxon>
    </lineage>
</organism>
<feature type="compositionally biased region" description="Polar residues" evidence="1">
    <location>
        <begin position="33"/>
        <end position="42"/>
    </location>
</feature>